<keyword evidence="4" id="KW-1185">Reference proteome</keyword>
<dbReference type="EMBL" id="CP094326">
    <property type="protein sequence ID" value="UNY98354.1"/>
    <property type="molecule type" value="Genomic_DNA"/>
</dbReference>
<name>A0ABY3YKI9_9FLAO</name>
<sequence>MKYFFNSILSKAYWRYIFSIDGIKSILAIYGFIWLIIESLDFFNVYTRDQYANYAFFIFIVIATLISILLKRPIKSILIPLKGHDFNLEVRIADLFDVSGAAVISSNTVFEADVASGKISVNSLQGQFTAKYFTGNQNKLIEDINEELKEIDVDAPYPMGTTIPIHTHGKTFYFTAMAVLGENGNASSTVTDIKNALDGLWKYVRNSGELQELAVPVIGTGRGRIKMTRKKMIALIAESFVKESINNKFTEKLIITVRPEDADNFGINLYDIKDHLNHVLK</sequence>
<evidence type="ECO:0000313" key="4">
    <source>
        <dbReference type="Proteomes" id="UP000829476"/>
    </source>
</evidence>
<keyword evidence="1" id="KW-0812">Transmembrane</keyword>
<evidence type="ECO:0000259" key="2">
    <source>
        <dbReference type="Pfam" id="PF20016"/>
    </source>
</evidence>
<dbReference type="Proteomes" id="UP000829476">
    <property type="component" value="Chromosome"/>
</dbReference>
<organism evidence="3 4">
    <name type="scientific">Zhouia spongiae</name>
    <dbReference type="NCBI Taxonomy" id="2202721"/>
    <lineage>
        <taxon>Bacteria</taxon>
        <taxon>Pseudomonadati</taxon>
        <taxon>Bacteroidota</taxon>
        <taxon>Flavobacteriia</taxon>
        <taxon>Flavobacteriales</taxon>
        <taxon>Flavobacteriaceae</taxon>
        <taxon>Zhouia</taxon>
    </lineage>
</organism>
<gene>
    <name evidence="3" type="ORF">MQE36_14860</name>
</gene>
<accession>A0ABY3YKI9</accession>
<reference evidence="3 4" key="1">
    <citation type="journal article" date="2018" name="Int. J. Syst. Evol. Microbiol.">
        <title>Zhouia spongiae sp. nov., isolated from a marine sponge.</title>
        <authorList>
            <person name="Zhuang L."/>
            <person name="Lin B."/>
            <person name="Qin F."/>
            <person name="Luo L."/>
        </authorList>
    </citation>
    <scope>NUCLEOTIDE SEQUENCE [LARGE SCALE GENOMIC DNA]</scope>
    <source>
        <strain evidence="3 4">HN-Y44</strain>
    </source>
</reference>
<dbReference type="Pfam" id="PF20016">
    <property type="entry name" value="ThsA_Macro"/>
    <property type="match status" value="1"/>
</dbReference>
<evidence type="ECO:0000256" key="1">
    <source>
        <dbReference type="SAM" id="Phobius"/>
    </source>
</evidence>
<dbReference type="InterPro" id="IPR045535">
    <property type="entry name" value="ThsA_Macro"/>
</dbReference>
<feature type="transmembrane region" description="Helical" evidence="1">
    <location>
        <begin position="51"/>
        <end position="70"/>
    </location>
</feature>
<proteinExistence type="predicted"/>
<keyword evidence="1" id="KW-0472">Membrane</keyword>
<feature type="domain" description="Thoeris protein ThsA Macro" evidence="2">
    <location>
        <begin position="89"/>
        <end position="258"/>
    </location>
</feature>
<evidence type="ECO:0000313" key="3">
    <source>
        <dbReference type="EMBL" id="UNY98354.1"/>
    </source>
</evidence>
<dbReference type="RefSeq" id="WP_242936761.1">
    <property type="nucleotide sequence ID" value="NZ_CP094326.1"/>
</dbReference>
<keyword evidence="1" id="KW-1133">Transmembrane helix</keyword>
<feature type="transmembrane region" description="Helical" evidence="1">
    <location>
        <begin position="12"/>
        <end position="36"/>
    </location>
</feature>
<protein>
    <submittedName>
        <fullName evidence="3">DUF6430 domain-containing protein</fullName>
    </submittedName>
</protein>